<sequence>MGGLKMSQNRKFRLYFPRPITAEDKFFPQQILSQYVNYSIPSTIEGSTCEVPTKENESLASAAERIRELFFTRTELISRSLSGSYIITREEALDDLREQYDTTKDSTLEALLHFPWNILPVRFRKVINRSRAKVRSFTQAEIRLENETGIYFYYFNFLSRDNSLPSFTRYSYVLAIESTEKGGFLQAYFALTCPSIDDPSVLIFTDNVVKGVCHWIHSKKDANVKVPLSCVPSSYYTVLEDVRKHPVVQDLSNSWSKFERTNKAKHLYEDVGIVAYMVCYWLSHGIKDIRFVDIGCGNGVVSYLLNSIYSNHVKGIGYDVKARKIWEYYKSKGNDILKCQAISPNFPSLVQPFPDETNYIIGIHTDEMTPWIPLIAMKRKCNFFLLPCCPFDFFGRYVKRNQHNGDNKWEYFNHIVSLAQTLGFDVKIDVLKIPSEKKTAIIGTIPSSGKLLCDYDSDWEDVVKKIMEPSFKANNYRGFQPRVSEIAVKNCTQLPIEVRNSINQSIIDILQSSADPEVGVALKDIVSKLSDEQKNYLKSQNGGIQTFIKNHRRNFRLQSTMVYLQPASLNVTKE</sequence>
<dbReference type="Proteomes" id="UP000887580">
    <property type="component" value="Unplaced"/>
</dbReference>
<evidence type="ECO:0000313" key="1">
    <source>
        <dbReference type="Proteomes" id="UP000887580"/>
    </source>
</evidence>
<evidence type="ECO:0000313" key="2">
    <source>
        <dbReference type="WBParaSite" id="PS1159_v2.g23929.t1"/>
    </source>
</evidence>
<reference evidence="2" key="1">
    <citation type="submission" date="2022-11" db="UniProtKB">
        <authorList>
            <consortium name="WormBaseParasite"/>
        </authorList>
    </citation>
    <scope>IDENTIFICATION</scope>
</reference>
<name>A0AC35G4P8_9BILA</name>
<dbReference type="WBParaSite" id="PS1159_v2.g23929.t1">
    <property type="protein sequence ID" value="PS1159_v2.g23929.t1"/>
    <property type="gene ID" value="PS1159_v2.g23929"/>
</dbReference>
<organism evidence="1 2">
    <name type="scientific">Panagrolaimus sp. PS1159</name>
    <dbReference type="NCBI Taxonomy" id="55785"/>
    <lineage>
        <taxon>Eukaryota</taxon>
        <taxon>Metazoa</taxon>
        <taxon>Ecdysozoa</taxon>
        <taxon>Nematoda</taxon>
        <taxon>Chromadorea</taxon>
        <taxon>Rhabditida</taxon>
        <taxon>Tylenchina</taxon>
        <taxon>Panagrolaimomorpha</taxon>
        <taxon>Panagrolaimoidea</taxon>
        <taxon>Panagrolaimidae</taxon>
        <taxon>Panagrolaimus</taxon>
    </lineage>
</organism>
<proteinExistence type="predicted"/>
<accession>A0AC35G4P8</accession>
<protein>
    <submittedName>
        <fullName evidence="2">tRNA (uracil-O(2)-)-methyltransferase</fullName>
    </submittedName>
</protein>